<reference evidence="4 5" key="1">
    <citation type="journal article" date="2013" name="J. Biotechnol.">
        <title>Establishment and interpretation of the genome sequence of the phytopathogenic fungus Rhizoctonia solani AG1-IB isolate 7/3/14.</title>
        <authorList>
            <person name="Wibberg D.W."/>
            <person name="Jelonek L.J."/>
            <person name="Rupp O.R."/>
            <person name="Hennig M.H."/>
            <person name="Eikmeyer F.E."/>
            <person name="Goesmann A.G."/>
            <person name="Hartmann A.H."/>
            <person name="Borriss R.B."/>
            <person name="Grosch R.G."/>
            <person name="Puehler A.P."/>
            <person name="Schlueter A.S."/>
        </authorList>
    </citation>
    <scope>NUCLEOTIDE SEQUENCE [LARGE SCALE GENOMIC DNA]</scope>
    <source>
        <strain evidence="5">AG1-IB / isolate 7/3/14</strain>
    </source>
</reference>
<dbReference type="GO" id="GO:0005739">
    <property type="term" value="C:mitochondrion"/>
    <property type="evidence" value="ECO:0007669"/>
    <property type="project" value="UniProtKB-ARBA"/>
</dbReference>
<feature type="transmembrane region" description="Helical" evidence="2">
    <location>
        <begin position="14"/>
        <end position="36"/>
    </location>
</feature>
<dbReference type="Proteomes" id="UP000012065">
    <property type="component" value="Mitochondrion MT"/>
</dbReference>
<comment type="function">
    <text evidence="1">Mitochondrial DNA endonuclease involved in intron homing.</text>
</comment>
<accession>M5BL11</accession>
<dbReference type="SUPFAM" id="SSF55608">
    <property type="entry name" value="Homing endonucleases"/>
    <property type="match status" value="2"/>
</dbReference>
<name>M5BL11_THACB</name>
<keyword evidence="4" id="KW-0378">Hydrolase</keyword>
<evidence type="ECO:0000313" key="4">
    <source>
        <dbReference type="EMBL" id="CCO27436.1"/>
    </source>
</evidence>
<proteinExistence type="predicted"/>
<dbReference type="PANTHER" id="PTHR36181">
    <property type="entry name" value="INTRON-ENCODED ENDONUCLEASE AI3-RELATED"/>
    <property type="match status" value="1"/>
</dbReference>
<keyword evidence="4" id="KW-0255">Endonuclease</keyword>
<organism evidence="4 5">
    <name type="scientific">Thanatephorus cucumeris (strain AG1-IB / isolate 7/3/14)</name>
    <name type="common">Lettuce bottom rot fungus</name>
    <name type="synonym">Rhizoctonia solani</name>
    <dbReference type="NCBI Taxonomy" id="1108050"/>
    <lineage>
        <taxon>Eukaryota</taxon>
        <taxon>Fungi</taxon>
        <taxon>Dikarya</taxon>
        <taxon>Basidiomycota</taxon>
        <taxon>Agaricomycotina</taxon>
        <taxon>Agaricomycetes</taxon>
        <taxon>Cantharellales</taxon>
        <taxon>Ceratobasidiaceae</taxon>
        <taxon>Rhizoctonia</taxon>
        <taxon>Rhizoctonia solani AG-1</taxon>
    </lineage>
</organism>
<dbReference type="AlphaFoldDB" id="M5BL11"/>
<sequence length="371" mass="42374">MPAMVGGFGNTPSIIISIIPIKFIMSIFLKISNLFFVDNLPYSKDRDNPELFEGTVKNINLMSNSNKNGEKKLGAYLAGLIEGVGTFAVHDLNSTAKKYTPQIIIVFKKADLPLAKYLQKLTNCGKIYPKPGRGYILWQIQDIVGVFTIITLINGYMRTPKIEALGRAIDWINKYIQNNQNSNQVTVRNIISKISPIELKPLDESPISSNSWLSGFTDSDGNFSINIHKRSNKNSTRVQLSFRVEIRQTYHRFNSDMLKLSYFSIISKIGDYLGVNVYRRTRTLKEKEFYSFTVMAVSKSSLIKTTEYFNQFPLLSSKYLDYVKWSSILELQNSNSVTASYLDAAILARKDFNNTRTTYTWDHLKNCYLEK</sequence>
<evidence type="ECO:0000313" key="5">
    <source>
        <dbReference type="Proteomes" id="UP000012065"/>
    </source>
</evidence>
<dbReference type="InterPro" id="IPR027434">
    <property type="entry name" value="Homing_endonucl"/>
</dbReference>
<dbReference type="InterPro" id="IPR051289">
    <property type="entry name" value="LAGLIDADG_Endonuclease"/>
</dbReference>
<dbReference type="PANTHER" id="PTHR36181:SF6">
    <property type="entry name" value="INTRON-ENCODED LAGLIDADG ENDONUCLEASE FAMILY PROTEIN"/>
    <property type="match status" value="1"/>
</dbReference>
<keyword evidence="2" id="KW-0472">Membrane</keyword>
<geneLocation type="mitochondrion" evidence="4"/>
<dbReference type="EMBL" id="HF546977">
    <property type="protein sequence ID" value="CCO27436.1"/>
    <property type="molecule type" value="Genomic_DNA"/>
</dbReference>
<keyword evidence="2" id="KW-0812">Transmembrane</keyword>
<evidence type="ECO:0000256" key="2">
    <source>
        <dbReference type="SAM" id="Phobius"/>
    </source>
</evidence>
<dbReference type="Pfam" id="PF00961">
    <property type="entry name" value="LAGLIDADG_1"/>
    <property type="match status" value="2"/>
</dbReference>
<dbReference type="FunFam" id="3.10.28.10:FF:000007">
    <property type="entry name" value="Intron-encoded DNA endonuclease aI3"/>
    <property type="match status" value="1"/>
</dbReference>
<feature type="domain" description="Homing endonuclease LAGLIDADG" evidence="3">
    <location>
        <begin position="77"/>
        <end position="164"/>
    </location>
</feature>
<dbReference type="GO" id="GO:0004519">
    <property type="term" value="F:endonuclease activity"/>
    <property type="evidence" value="ECO:0007669"/>
    <property type="project" value="UniProtKB-KW"/>
</dbReference>
<dbReference type="InterPro" id="IPR004860">
    <property type="entry name" value="LAGLIDADG_dom"/>
</dbReference>
<keyword evidence="4" id="KW-0496">Mitochondrion</keyword>
<gene>
    <name evidence="4" type="ORF">BN14_13003</name>
</gene>
<feature type="transmembrane region" description="Helical" evidence="2">
    <location>
        <begin position="135"/>
        <end position="157"/>
    </location>
</feature>
<feature type="domain" description="Homing endonuclease LAGLIDADG" evidence="3">
    <location>
        <begin position="213"/>
        <end position="328"/>
    </location>
</feature>
<protein>
    <submittedName>
        <fullName evidence="4">LAGLIDADG endonuclease</fullName>
    </submittedName>
</protein>
<evidence type="ECO:0000256" key="1">
    <source>
        <dbReference type="ARBA" id="ARBA00002670"/>
    </source>
</evidence>
<evidence type="ECO:0000259" key="3">
    <source>
        <dbReference type="Pfam" id="PF00961"/>
    </source>
</evidence>
<dbReference type="Gene3D" id="3.10.28.10">
    <property type="entry name" value="Homing endonucleases"/>
    <property type="match status" value="2"/>
</dbReference>
<keyword evidence="2" id="KW-1133">Transmembrane helix</keyword>
<keyword evidence="4" id="KW-0540">Nuclease</keyword>